<keyword evidence="2" id="KW-0723">Serine/threonine-protein kinase</keyword>
<keyword evidence="3" id="KW-0808">Transferase</keyword>
<comment type="catalytic activity">
    <reaction evidence="8">
        <text>L-seryl-[protein] + ATP = O-phospho-L-seryl-[protein] + ADP + H(+)</text>
        <dbReference type="Rhea" id="RHEA:17989"/>
        <dbReference type="Rhea" id="RHEA-COMP:9863"/>
        <dbReference type="Rhea" id="RHEA-COMP:11604"/>
        <dbReference type="ChEBI" id="CHEBI:15378"/>
        <dbReference type="ChEBI" id="CHEBI:29999"/>
        <dbReference type="ChEBI" id="CHEBI:30616"/>
        <dbReference type="ChEBI" id="CHEBI:83421"/>
        <dbReference type="ChEBI" id="CHEBI:456216"/>
        <dbReference type="EC" id="2.7.11.1"/>
    </reaction>
</comment>
<comment type="caution">
    <text evidence="11">The sequence shown here is derived from an EMBL/GenBank/DDBJ whole genome shotgun (WGS) entry which is preliminary data.</text>
</comment>
<evidence type="ECO:0000256" key="2">
    <source>
        <dbReference type="ARBA" id="ARBA00022527"/>
    </source>
</evidence>
<sequence>MSRSFLTNKSRRSFYTTGRGPTPRLRPSLPTIEEDARPNYDVKKYYPARVGETLSEKYRLISKLGWGGDSTVWLAEDIKRWFWQPNQYLTLKIMNSGVREGKSAEKNLKIFQRIDELRSGPSSHPGQAYIRLLKESFKIQGPRGGHICMVFEPLREPLWLLAKHLGGVGLPLAILKPFLKQLLQGLDFLHSHCHVIHTGNQCIPLLTKILDLKSDNFLTGFEDPNILENYVRQQQDHPAPYKLHNSRPIFQSRPDFGPLKKPGVETVKISDFSAAVFGDVDAPHNHDIQPRPFCAPEVLLKAGWSYSADVWNMGVVLWELLANTALLNGRDRHSHKYSRAVHLAQMIRLLGPPPISLLEKADKKICSDLFSSQGEFRFPDLIPPEDFSFSNLTPFLQGEEKRLFLAFAKRMLQWDPEYRATARELYGDPWLDYKP</sequence>
<dbReference type="Gene3D" id="3.30.200.20">
    <property type="entry name" value="Phosphorylase Kinase, domain 1"/>
    <property type="match status" value="1"/>
</dbReference>
<name>A0A2B7Y6M0_9EURO</name>
<dbReference type="GO" id="GO:0005524">
    <property type="term" value="F:ATP binding"/>
    <property type="evidence" value="ECO:0007669"/>
    <property type="project" value="UniProtKB-KW"/>
</dbReference>
<proteinExistence type="predicted"/>
<evidence type="ECO:0000256" key="5">
    <source>
        <dbReference type="ARBA" id="ARBA00022777"/>
    </source>
</evidence>
<dbReference type="STRING" id="1447875.A0A2B7Y6M0"/>
<feature type="region of interest" description="Disordered" evidence="9">
    <location>
        <begin position="1"/>
        <end position="31"/>
    </location>
</feature>
<dbReference type="InterPro" id="IPR051334">
    <property type="entry name" value="SRPK"/>
</dbReference>
<dbReference type="PANTHER" id="PTHR47634:SF9">
    <property type="entry name" value="PROTEIN KINASE DOMAIN-CONTAINING PROTEIN-RELATED"/>
    <property type="match status" value="1"/>
</dbReference>
<comment type="catalytic activity">
    <reaction evidence="7">
        <text>L-threonyl-[protein] + ATP = O-phospho-L-threonyl-[protein] + ADP + H(+)</text>
        <dbReference type="Rhea" id="RHEA:46608"/>
        <dbReference type="Rhea" id="RHEA-COMP:11060"/>
        <dbReference type="Rhea" id="RHEA-COMP:11605"/>
        <dbReference type="ChEBI" id="CHEBI:15378"/>
        <dbReference type="ChEBI" id="CHEBI:30013"/>
        <dbReference type="ChEBI" id="CHEBI:30616"/>
        <dbReference type="ChEBI" id="CHEBI:61977"/>
        <dbReference type="ChEBI" id="CHEBI:456216"/>
        <dbReference type="EC" id="2.7.11.1"/>
    </reaction>
</comment>
<organism evidence="11 12">
    <name type="scientific">Helicocarpus griseus UAMH5409</name>
    <dbReference type="NCBI Taxonomy" id="1447875"/>
    <lineage>
        <taxon>Eukaryota</taxon>
        <taxon>Fungi</taxon>
        <taxon>Dikarya</taxon>
        <taxon>Ascomycota</taxon>
        <taxon>Pezizomycotina</taxon>
        <taxon>Eurotiomycetes</taxon>
        <taxon>Eurotiomycetidae</taxon>
        <taxon>Onygenales</taxon>
        <taxon>Ajellomycetaceae</taxon>
        <taxon>Helicocarpus</taxon>
    </lineage>
</organism>
<evidence type="ECO:0000259" key="10">
    <source>
        <dbReference type="PROSITE" id="PS50011"/>
    </source>
</evidence>
<evidence type="ECO:0000256" key="3">
    <source>
        <dbReference type="ARBA" id="ARBA00022679"/>
    </source>
</evidence>
<gene>
    <name evidence="11" type="ORF">AJ79_01633</name>
</gene>
<evidence type="ECO:0000313" key="12">
    <source>
        <dbReference type="Proteomes" id="UP000223968"/>
    </source>
</evidence>
<dbReference type="EC" id="2.7.11.1" evidence="1"/>
<dbReference type="GO" id="GO:0005634">
    <property type="term" value="C:nucleus"/>
    <property type="evidence" value="ECO:0007669"/>
    <property type="project" value="TreeGrafter"/>
</dbReference>
<dbReference type="SMART" id="SM00220">
    <property type="entry name" value="S_TKc"/>
    <property type="match status" value="1"/>
</dbReference>
<dbReference type="Gene3D" id="1.10.510.10">
    <property type="entry name" value="Transferase(Phosphotransferase) domain 1"/>
    <property type="match status" value="1"/>
</dbReference>
<keyword evidence="5 11" id="KW-0418">Kinase</keyword>
<dbReference type="GO" id="GO:0004674">
    <property type="term" value="F:protein serine/threonine kinase activity"/>
    <property type="evidence" value="ECO:0007669"/>
    <property type="project" value="UniProtKB-KW"/>
</dbReference>
<dbReference type="OrthoDB" id="5979581at2759"/>
<keyword evidence="12" id="KW-1185">Reference proteome</keyword>
<dbReference type="SUPFAM" id="SSF56112">
    <property type="entry name" value="Protein kinase-like (PK-like)"/>
    <property type="match status" value="1"/>
</dbReference>
<evidence type="ECO:0000256" key="7">
    <source>
        <dbReference type="ARBA" id="ARBA00047899"/>
    </source>
</evidence>
<dbReference type="GO" id="GO:0050684">
    <property type="term" value="P:regulation of mRNA processing"/>
    <property type="evidence" value="ECO:0007669"/>
    <property type="project" value="TreeGrafter"/>
</dbReference>
<dbReference type="PROSITE" id="PS50011">
    <property type="entry name" value="PROTEIN_KINASE_DOM"/>
    <property type="match status" value="1"/>
</dbReference>
<feature type="domain" description="Protein kinase" evidence="10">
    <location>
        <begin position="58"/>
        <end position="431"/>
    </location>
</feature>
<keyword evidence="6" id="KW-0067">ATP-binding</keyword>
<feature type="compositionally biased region" description="Polar residues" evidence="9">
    <location>
        <begin position="1"/>
        <end position="16"/>
    </location>
</feature>
<keyword evidence="4" id="KW-0547">Nucleotide-binding</keyword>
<dbReference type="EMBL" id="PDNB01000016">
    <property type="protein sequence ID" value="PGH16528.1"/>
    <property type="molecule type" value="Genomic_DNA"/>
</dbReference>
<dbReference type="InterPro" id="IPR011009">
    <property type="entry name" value="Kinase-like_dom_sf"/>
</dbReference>
<dbReference type="GO" id="GO:0000245">
    <property type="term" value="P:spliceosomal complex assembly"/>
    <property type="evidence" value="ECO:0007669"/>
    <property type="project" value="TreeGrafter"/>
</dbReference>
<dbReference type="AlphaFoldDB" id="A0A2B7Y6M0"/>
<evidence type="ECO:0000256" key="8">
    <source>
        <dbReference type="ARBA" id="ARBA00048679"/>
    </source>
</evidence>
<evidence type="ECO:0000313" key="11">
    <source>
        <dbReference type="EMBL" id="PGH16528.1"/>
    </source>
</evidence>
<evidence type="ECO:0000256" key="1">
    <source>
        <dbReference type="ARBA" id="ARBA00012513"/>
    </source>
</evidence>
<protein>
    <recommendedName>
        <fullName evidence="1">non-specific serine/threonine protein kinase</fullName>
        <ecNumber evidence="1">2.7.11.1</ecNumber>
    </recommendedName>
</protein>
<evidence type="ECO:0000256" key="6">
    <source>
        <dbReference type="ARBA" id="ARBA00022840"/>
    </source>
</evidence>
<dbReference type="PANTHER" id="PTHR47634">
    <property type="entry name" value="PROTEIN KINASE DOMAIN-CONTAINING PROTEIN-RELATED"/>
    <property type="match status" value="1"/>
</dbReference>
<accession>A0A2B7Y6M0</accession>
<dbReference type="InterPro" id="IPR000719">
    <property type="entry name" value="Prot_kinase_dom"/>
</dbReference>
<dbReference type="GO" id="GO:0005737">
    <property type="term" value="C:cytoplasm"/>
    <property type="evidence" value="ECO:0007669"/>
    <property type="project" value="TreeGrafter"/>
</dbReference>
<dbReference type="Pfam" id="PF00069">
    <property type="entry name" value="Pkinase"/>
    <property type="match status" value="1"/>
</dbReference>
<evidence type="ECO:0000256" key="9">
    <source>
        <dbReference type="SAM" id="MobiDB-lite"/>
    </source>
</evidence>
<dbReference type="Proteomes" id="UP000223968">
    <property type="component" value="Unassembled WGS sequence"/>
</dbReference>
<evidence type="ECO:0000256" key="4">
    <source>
        <dbReference type="ARBA" id="ARBA00022741"/>
    </source>
</evidence>
<reference evidence="11 12" key="1">
    <citation type="submission" date="2017-10" db="EMBL/GenBank/DDBJ databases">
        <title>Comparative genomics in systemic dimorphic fungi from Ajellomycetaceae.</title>
        <authorList>
            <person name="Munoz J.F."/>
            <person name="Mcewen J.G."/>
            <person name="Clay O.K."/>
            <person name="Cuomo C.A."/>
        </authorList>
    </citation>
    <scope>NUCLEOTIDE SEQUENCE [LARGE SCALE GENOMIC DNA]</scope>
    <source>
        <strain evidence="11 12">UAMH5409</strain>
    </source>
</reference>